<evidence type="ECO:0000313" key="2">
    <source>
        <dbReference type="EMBL" id="PCE39526.1"/>
    </source>
</evidence>
<dbReference type="RefSeq" id="WP_141396770.1">
    <property type="nucleotide sequence ID" value="NZ_NWUF01000089.1"/>
</dbReference>
<dbReference type="PANTHER" id="PTHR35004:SF7">
    <property type="entry name" value="INTEGRASE PROTEIN"/>
    <property type="match status" value="1"/>
</dbReference>
<feature type="domain" description="Integrase catalytic" evidence="1">
    <location>
        <begin position="100"/>
        <end position="223"/>
    </location>
</feature>
<dbReference type="InterPro" id="IPR001584">
    <property type="entry name" value="Integrase_cat-core"/>
</dbReference>
<sequence>RAAARYFGINRKTVDKMLCFPEPAAHGRSGQTYSRKLSGFTDIIDQILVDDRKVHIKQRHTAARIFERLRDEHGFTGGITIVRDYVAGAKLRSREVFIPLSHKPGHAQVDFGEADGIIDGKLVRFHYFCMDLPHSDAPFVKAYPAEVAEAFCEGHVAAFAFFGGIPQSILYDNTKLAVAQILGDGKRERSRMFSTLQSHYLFEDKFGRPGKGNDKGKVEGLVG</sequence>
<name>A0A2A4FPB6_9SPHN</name>
<gene>
    <name evidence="2" type="ORF">COO09_25105</name>
</gene>
<evidence type="ECO:0000259" key="1">
    <source>
        <dbReference type="PROSITE" id="PS50994"/>
    </source>
</evidence>
<dbReference type="Proteomes" id="UP000218934">
    <property type="component" value="Unassembled WGS sequence"/>
</dbReference>
<feature type="non-terminal residue" evidence="2">
    <location>
        <position position="1"/>
    </location>
</feature>
<dbReference type="GO" id="GO:0015074">
    <property type="term" value="P:DNA integration"/>
    <property type="evidence" value="ECO:0007669"/>
    <property type="project" value="InterPro"/>
</dbReference>
<accession>A0A2A4FPB6</accession>
<protein>
    <submittedName>
        <fullName evidence="2">IS21 family transposase</fullName>
    </submittedName>
</protein>
<dbReference type="PANTHER" id="PTHR35004">
    <property type="entry name" value="TRANSPOSASE RV3428C-RELATED"/>
    <property type="match status" value="1"/>
</dbReference>
<dbReference type="PROSITE" id="PS50994">
    <property type="entry name" value="INTEGRASE"/>
    <property type="match status" value="1"/>
</dbReference>
<keyword evidence="3" id="KW-1185">Reference proteome</keyword>
<dbReference type="EMBL" id="NWUF01000089">
    <property type="protein sequence ID" value="PCE39526.1"/>
    <property type="molecule type" value="Genomic_DNA"/>
</dbReference>
<proteinExistence type="predicted"/>
<reference evidence="2 3" key="1">
    <citation type="submission" date="2017-09" db="EMBL/GenBank/DDBJ databases">
        <title>The Catabolism of 3,6-Dichlorosalicylic acid is Initiated by the Cytochrome P450 Monooxygenase DsmABC in Rhizorhabdus dicambivorans Ndbn-20.</title>
        <authorList>
            <person name="Na L."/>
        </authorList>
    </citation>
    <scope>NUCLEOTIDE SEQUENCE [LARGE SCALE GENOMIC DNA]</scope>
    <source>
        <strain evidence="2 3">Ndbn-20m</strain>
    </source>
</reference>
<dbReference type="NCBIfam" id="NF033546">
    <property type="entry name" value="transpos_IS21"/>
    <property type="match status" value="1"/>
</dbReference>
<evidence type="ECO:0000313" key="3">
    <source>
        <dbReference type="Proteomes" id="UP000218934"/>
    </source>
</evidence>
<comment type="caution">
    <text evidence="2">The sequence shown here is derived from an EMBL/GenBank/DDBJ whole genome shotgun (WGS) entry which is preliminary data.</text>
</comment>
<dbReference type="AlphaFoldDB" id="A0A2A4FPB6"/>
<feature type="non-terminal residue" evidence="2">
    <location>
        <position position="223"/>
    </location>
</feature>
<organism evidence="2 3">
    <name type="scientific">Rhizorhabdus dicambivorans</name>
    <dbReference type="NCBI Taxonomy" id="1850238"/>
    <lineage>
        <taxon>Bacteria</taxon>
        <taxon>Pseudomonadati</taxon>
        <taxon>Pseudomonadota</taxon>
        <taxon>Alphaproteobacteria</taxon>
        <taxon>Sphingomonadales</taxon>
        <taxon>Sphingomonadaceae</taxon>
        <taxon>Rhizorhabdus</taxon>
    </lineage>
</organism>